<evidence type="ECO:0000313" key="3">
    <source>
        <dbReference type="Proteomes" id="UP000757103"/>
    </source>
</evidence>
<dbReference type="PANTHER" id="PTHR31377">
    <property type="entry name" value="AGMATINE DEIMINASE-RELATED"/>
    <property type="match status" value="1"/>
</dbReference>
<evidence type="ECO:0000256" key="1">
    <source>
        <dbReference type="ARBA" id="ARBA00022801"/>
    </source>
</evidence>
<dbReference type="Proteomes" id="UP000757103">
    <property type="component" value="Unassembled WGS sequence"/>
</dbReference>
<sequence length="343" mass="39008">MTPAILFPAEWYPQSGIQLTWPHEETDWAYMLDEVTTCYIELAREIARRERLLIVTPHPKQVKQLLQGVVDLEAVTFAQCPTNDTWARDHGGITLFCDGTPAIYDFKFNGWGLKFAANYDNLITSTLCRQGRFNARYENRLNFVVEGGALESDGAGTLLTTSECLLSPNRNGEWSQARIEEYLKETFGLQRVLWLDHGYLAGDDTDSHIDTLARFAPGNTIVYVQCTDPTDEHYEALRRMEEQLRTFTTLEGTPYRLLPLPMANAVYDENGERLPATYANFLIMNDAVLYPTYRQPANDQAAAQVLQQAFPDREIVGIDCSPLIRQHGSLHCVTMQYPQNVLR</sequence>
<protein>
    <submittedName>
        <fullName evidence="2">Agmatine deiminase family protein</fullName>
    </submittedName>
</protein>
<dbReference type="RefSeq" id="WP_273306992.1">
    <property type="nucleotide sequence ID" value="NZ_DYUD01000028.1"/>
</dbReference>
<dbReference type="GO" id="GO:0009446">
    <property type="term" value="P:putrescine biosynthetic process"/>
    <property type="evidence" value="ECO:0007669"/>
    <property type="project" value="InterPro"/>
</dbReference>
<dbReference type="GO" id="GO:0004668">
    <property type="term" value="F:protein-arginine deiminase activity"/>
    <property type="evidence" value="ECO:0007669"/>
    <property type="project" value="InterPro"/>
</dbReference>
<name>A0A921SW23_9BACT</name>
<dbReference type="Gene3D" id="3.75.10.10">
    <property type="entry name" value="L-arginine/glycine Amidinotransferase, Chain A"/>
    <property type="match status" value="1"/>
</dbReference>
<organism evidence="2 3">
    <name type="scientific">Barnesiella viscericola</name>
    <dbReference type="NCBI Taxonomy" id="397865"/>
    <lineage>
        <taxon>Bacteria</taxon>
        <taxon>Pseudomonadati</taxon>
        <taxon>Bacteroidota</taxon>
        <taxon>Bacteroidia</taxon>
        <taxon>Bacteroidales</taxon>
        <taxon>Barnesiellaceae</taxon>
        <taxon>Barnesiella</taxon>
    </lineage>
</organism>
<reference evidence="2" key="2">
    <citation type="submission" date="2021-09" db="EMBL/GenBank/DDBJ databases">
        <authorList>
            <person name="Gilroy R."/>
        </authorList>
    </citation>
    <scope>NUCLEOTIDE SEQUENCE</scope>
    <source>
        <strain evidence="2">CHK121-7720</strain>
    </source>
</reference>
<dbReference type="AlphaFoldDB" id="A0A921SW23"/>
<gene>
    <name evidence="2" type="ORF">K8U91_10750</name>
</gene>
<keyword evidence="1" id="KW-0378">Hydrolase</keyword>
<dbReference type="PANTHER" id="PTHR31377:SF0">
    <property type="entry name" value="AGMATINE DEIMINASE-RELATED"/>
    <property type="match status" value="1"/>
</dbReference>
<dbReference type="EMBL" id="DYUD01000028">
    <property type="protein sequence ID" value="HJG89932.1"/>
    <property type="molecule type" value="Genomic_DNA"/>
</dbReference>
<evidence type="ECO:0000313" key="2">
    <source>
        <dbReference type="EMBL" id="HJG89932.1"/>
    </source>
</evidence>
<dbReference type="InterPro" id="IPR007466">
    <property type="entry name" value="Peptidyl-Arg-deiminase_porph"/>
</dbReference>
<dbReference type="SUPFAM" id="SSF55909">
    <property type="entry name" value="Pentein"/>
    <property type="match status" value="1"/>
</dbReference>
<dbReference type="GO" id="GO:0047632">
    <property type="term" value="F:agmatine deiminase activity"/>
    <property type="evidence" value="ECO:0007669"/>
    <property type="project" value="TreeGrafter"/>
</dbReference>
<dbReference type="Pfam" id="PF04371">
    <property type="entry name" value="PAD_porph"/>
    <property type="match status" value="1"/>
</dbReference>
<reference evidence="2" key="1">
    <citation type="journal article" date="2021" name="PeerJ">
        <title>Extensive microbial diversity within the chicken gut microbiome revealed by metagenomics and culture.</title>
        <authorList>
            <person name="Gilroy R."/>
            <person name="Ravi A."/>
            <person name="Getino M."/>
            <person name="Pursley I."/>
            <person name="Horton D.L."/>
            <person name="Alikhan N.F."/>
            <person name="Baker D."/>
            <person name="Gharbi K."/>
            <person name="Hall N."/>
            <person name="Watson M."/>
            <person name="Adriaenssens E.M."/>
            <person name="Foster-Nyarko E."/>
            <person name="Jarju S."/>
            <person name="Secka A."/>
            <person name="Antonio M."/>
            <person name="Oren A."/>
            <person name="Chaudhuri R.R."/>
            <person name="La Ragione R."/>
            <person name="Hildebrand F."/>
            <person name="Pallen M.J."/>
        </authorList>
    </citation>
    <scope>NUCLEOTIDE SEQUENCE</scope>
    <source>
        <strain evidence="2">CHK121-7720</strain>
    </source>
</reference>
<proteinExistence type="predicted"/>
<comment type="caution">
    <text evidence="2">The sequence shown here is derived from an EMBL/GenBank/DDBJ whole genome shotgun (WGS) entry which is preliminary data.</text>
</comment>
<accession>A0A921SW23</accession>